<dbReference type="Proteomes" id="UP001208570">
    <property type="component" value="Unassembled WGS sequence"/>
</dbReference>
<evidence type="ECO:0000313" key="3">
    <source>
        <dbReference type="Proteomes" id="UP001208570"/>
    </source>
</evidence>
<organism evidence="2 3">
    <name type="scientific">Paralvinella palmiformis</name>
    <dbReference type="NCBI Taxonomy" id="53620"/>
    <lineage>
        <taxon>Eukaryota</taxon>
        <taxon>Metazoa</taxon>
        <taxon>Spiralia</taxon>
        <taxon>Lophotrochozoa</taxon>
        <taxon>Annelida</taxon>
        <taxon>Polychaeta</taxon>
        <taxon>Sedentaria</taxon>
        <taxon>Canalipalpata</taxon>
        <taxon>Terebellida</taxon>
        <taxon>Terebelliformia</taxon>
        <taxon>Alvinellidae</taxon>
        <taxon>Paralvinella</taxon>
    </lineage>
</organism>
<evidence type="ECO:0000256" key="1">
    <source>
        <dbReference type="SAM" id="Phobius"/>
    </source>
</evidence>
<evidence type="ECO:0000313" key="2">
    <source>
        <dbReference type="EMBL" id="KAK2148218.1"/>
    </source>
</evidence>
<keyword evidence="1" id="KW-0812">Transmembrane</keyword>
<comment type="caution">
    <text evidence="2">The sequence shown here is derived from an EMBL/GenBank/DDBJ whole genome shotgun (WGS) entry which is preliminary data.</text>
</comment>
<keyword evidence="3" id="KW-1185">Reference proteome</keyword>
<keyword evidence="1" id="KW-0472">Membrane</keyword>
<proteinExistence type="predicted"/>
<dbReference type="EMBL" id="JAODUP010000509">
    <property type="protein sequence ID" value="KAK2148218.1"/>
    <property type="molecule type" value="Genomic_DNA"/>
</dbReference>
<reference evidence="2" key="1">
    <citation type="journal article" date="2023" name="Mol. Biol. Evol.">
        <title>Third-Generation Sequencing Reveals the Adaptive Role of the Epigenome in Three Deep-Sea Polychaetes.</title>
        <authorList>
            <person name="Perez M."/>
            <person name="Aroh O."/>
            <person name="Sun Y."/>
            <person name="Lan Y."/>
            <person name="Juniper S.K."/>
            <person name="Young C.R."/>
            <person name="Angers B."/>
            <person name="Qian P.Y."/>
        </authorList>
    </citation>
    <scope>NUCLEOTIDE SEQUENCE</scope>
    <source>
        <strain evidence="2">P08H-3</strain>
    </source>
</reference>
<name>A0AAD9J840_9ANNE</name>
<sequence>MLYNKWWKNTGTCHNEDTKQESKANSLGVANVGGIFVVLFVGLALAIFVAFIEFLVNSKKNLSTDRVCTMSTI</sequence>
<feature type="transmembrane region" description="Helical" evidence="1">
    <location>
        <begin position="32"/>
        <end position="56"/>
    </location>
</feature>
<keyword evidence="1" id="KW-1133">Transmembrane helix</keyword>
<dbReference type="AlphaFoldDB" id="A0AAD9J840"/>
<accession>A0AAD9J840</accession>
<gene>
    <name evidence="2" type="ORF">LSH36_509g01015</name>
</gene>
<protein>
    <submittedName>
        <fullName evidence="2">Uncharacterized protein</fullName>
    </submittedName>
</protein>